<reference evidence="17" key="1">
    <citation type="journal article" date="2022" name="bioRxiv">
        <title>Sequencing and chromosome-scale assembly of the giantPleurodeles waltlgenome.</title>
        <authorList>
            <person name="Brown T."/>
            <person name="Elewa A."/>
            <person name="Iarovenko S."/>
            <person name="Subramanian E."/>
            <person name="Araus A.J."/>
            <person name="Petzold A."/>
            <person name="Susuki M."/>
            <person name="Suzuki K.-i.T."/>
            <person name="Hayashi T."/>
            <person name="Toyoda A."/>
            <person name="Oliveira C."/>
            <person name="Osipova E."/>
            <person name="Leigh N.D."/>
            <person name="Simon A."/>
            <person name="Yun M.H."/>
        </authorList>
    </citation>
    <scope>NUCLEOTIDE SEQUENCE</scope>
    <source>
        <strain evidence="17">20211129_DDA</strain>
        <tissue evidence="17">Liver</tissue>
    </source>
</reference>
<evidence type="ECO:0000256" key="13">
    <source>
        <dbReference type="RuleBase" id="RU367122"/>
    </source>
</evidence>
<dbReference type="PROSITE" id="PS51801">
    <property type="entry name" value="ZF_CCHC_NOA"/>
    <property type="match status" value="1"/>
</dbReference>
<dbReference type="GO" id="GO:0008270">
    <property type="term" value="F:zinc ion binding"/>
    <property type="evidence" value="ECO:0007669"/>
    <property type="project" value="UniProtKB-KW"/>
</dbReference>
<dbReference type="PANTHER" id="PTHR31553:SF2">
    <property type="entry name" value="OPTINEURIN"/>
    <property type="match status" value="1"/>
</dbReference>
<dbReference type="InterPro" id="IPR034735">
    <property type="entry name" value="NEMO_ZF"/>
</dbReference>
<dbReference type="GO" id="GO:0043122">
    <property type="term" value="P:regulation of canonical NF-kappaB signal transduction"/>
    <property type="evidence" value="ECO:0007669"/>
    <property type="project" value="TreeGrafter"/>
</dbReference>
<keyword evidence="18" id="KW-1185">Reference proteome</keyword>
<comment type="function">
    <text evidence="13">May act by regulating membrane trafficking and cellular morphogenesis.</text>
</comment>
<dbReference type="GO" id="GO:0048471">
    <property type="term" value="C:perinuclear region of cytoplasm"/>
    <property type="evidence" value="ECO:0007669"/>
    <property type="project" value="UniProtKB-SubCell"/>
</dbReference>
<feature type="coiled-coil region" evidence="14">
    <location>
        <begin position="53"/>
        <end position="139"/>
    </location>
</feature>
<evidence type="ECO:0000256" key="6">
    <source>
        <dbReference type="ARBA" id="ARBA00022753"/>
    </source>
</evidence>
<dbReference type="GO" id="GO:0034067">
    <property type="term" value="P:protein localization to Golgi apparatus"/>
    <property type="evidence" value="ECO:0007669"/>
    <property type="project" value="TreeGrafter"/>
</dbReference>
<comment type="caution">
    <text evidence="17">The sequence shown here is derived from an EMBL/GenBank/DDBJ whole genome shotgun (WGS) entry which is preliminary data.</text>
</comment>
<dbReference type="EMBL" id="JANPWB010000008">
    <property type="protein sequence ID" value="KAJ1164582.1"/>
    <property type="molecule type" value="Genomic_DNA"/>
</dbReference>
<dbReference type="Pfam" id="PF16516">
    <property type="entry name" value="CC2-LZ"/>
    <property type="match status" value="1"/>
</dbReference>
<dbReference type="InterPro" id="IPR032419">
    <property type="entry name" value="CC2-LZ_dom"/>
</dbReference>
<keyword evidence="6 13" id="KW-0967">Endosome</keyword>
<keyword evidence="10 14" id="KW-0175">Coiled coil</keyword>
<evidence type="ECO:0000256" key="11">
    <source>
        <dbReference type="ARBA" id="ARBA00023329"/>
    </source>
</evidence>
<dbReference type="Gene3D" id="1.20.5.990">
    <property type="entry name" value="Nemo cc2-lz domain - 1d5 darpin complex"/>
    <property type="match status" value="1"/>
</dbReference>
<dbReference type="PANTHER" id="PTHR31553">
    <property type="entry name" value="NF-KAPPA-B ESSENTIAL MODULATOR"/>
    <property type="match status" value="1"/>
</dbReference>
<dbReference type="Proteomes" id="UP001066276">
    <property type="component" value="Chromosome 4_2"/>
</dbReference>
<feature type="compositionally biased region" description="Basic and acidic residues" evidence="15">
    <location>
        <begin position="247"/>
        <end position="259"/>
    </location>
</feature>
<feature type="domain" description="CCHC NOA-type" evidence="16">
    <location>
        <begin position="503"/>
        <end position="533"/>
    </location>
</feature>
<feature type="coiled-coil region" evidence="14">
    <location>
        <begin position="272"/>
        <end position="409"/>
    </location>
</feature>
<keyword evidence="4 13" id="KW-0963">Cytoplasm</keyword>
<dbReference type="Pfam" id="PF11577">
    <property type="entry name" value="NEMO"/>
    <property type="match status" value="1"/>
</dbReference>
<evidence type="ECO:0000256" key="8">
    <source>
        <dbReference type="ARBA" id="ARBA00022833"/>
    </source>
</evidence>
<dbReference type="GO" id="GO:0055037">
    <property type="term" value="C:recycling endosome"/>
    <property type="evidence" value="ECO:0007669"/>
    <property type="project" value="UniProtKB-SubCell"/>
</dbReference>
<dbReference type="Pfam" id="PF18414">
    <property type="entry name" value="zf_C2H2_10"/>
    <property type="match status" value="1"/>
</dbReference>
<evidence type="ECO:0000256" key="5">
    <source>
        <dbReference type="ARBA" id="ARBA00022723"/>
    </source>
</evidence>
<proteinExistence type="predicted"/>
<keyword evidence="5 13" id="KW-0479">Metal-binding</keyword>
<keyword evidence="9 13" id="KW-0333">Golgi apparatus</keyword>
<dbReference type="Gene3D" id="1.20.5.390">
    <property type="entry name" value="L1 transposable element, trimerization domain"/>
    <property type="match status" value="2"/>
</dbReference>
<gene>
    <name evidence="17" type="ORF">NDU88_005018</name>
</gene>
<feature type="region of interest" description="Disordered" evidence="15">
    <location>
        <begin position="225"/>
        <end position="259"/>
    </location>
</feature>
<evidence type="ECO:0000256" key="2">
    <source>
        <dbReference type="ARBA" id="ARBA00004601"/>
    </source>
</evidence>
<comment type="subcellular location">
    <subcellularLocation>
        <location evidence="13">Cytoplasm</location>
        <location evidence="13">Perinuclear region</location>
    </subcellularLocation>
    <subcellularLocation>
        <location evidence="13">Golgi apparatus</location>
    </subcellularLocation>
    <subcellularLocation>
        <location evidence="2 13">Golgi apparatus</location>
        <location evidence="2 13">trans-Golgi network</location>
    </subcellularLocation>
    <subcellularLocation>
        <location evidence="1 13">Cytoplasmic vesicle</location>
        <location evidence="1 13">Autophagosome</location>
    </subcellularLocation>
    <subcellularLocation>
        <location evidence="13">Cytoplasmic vesicle</location>
    </subcellularLocation>
    <subcellularLocation>
        <location evidence="13">Recycling endosome</location>
    </subcellularLocation>
</comment>
<dbReference type="InterPro" id="IPR021063">
    <property type="entry name" value="NEMO_N"/>
</dbReference>
<name>A0AAV7SKL0_PLEWA</name>
<dbReference type="CDD" id="cd09803">
    <property type="entry name" value="UBAN"/>
    <property type="match status" value="1"/>
</dbReference>
<dbReference type="GO" id="GO:0005794">
    <property type="term" value="C:Golgi apparatus"/>
    <property type="evidence" value="ECO:0007669"/>
    <property type="project" value="UniProtKB-SubCell"/>
</dbReference>
<evidence type="ECO:0000256" key="3">
    <source>
        <dbReference type="ARBA" id="ARBA00018548"/>
    </source>
</evidence>
<keyword evidence="7 12" id="KW-0863">Zinc-finger</keyword>
<dbReference type="AlphaFoldDB" id="A0AAV7SKL0"/>
<evidence type="ECO:0000256" key="15">
    <source>
        <dbReference type="SAM" id="MobiDB-lite"/>
    </source>
</evidence>
<evidence type="ECO:0000256" key="9">
    <source>
        <dbReference type="ARBA" id="ARBA00023034"/>
    </source>
</evidence>
<protein>
    <recommendedName>
        <fullName evidence="3 13">Optineurin</fullName>
    </recommendedName>
</protein>
<sequence>MANGGPPSIGTVSPEEMLRQIEELIVENYDLKEALKQNNQTMKDRYEELSTWREKQKSEREFYEVKFKEAKQRLIEVTSAYEKLKKDYEQKEWGSRGTHDLMLSQNDAGTENEQLKTQVTKLQAEKKDLLGIISELQLKVNTTSSDDSFIEIRMAVEENAELKTNKDVKGNDVATCMSASMEVAKSSMGTEELTVSKLLHSLEEETQKVEKLEKELQTTRERLAELQKKMSDVTEKNTQTDEEEEKEDPKENNVHSEVEPLKAQVKSLCEELQVAHSRLNDAELMKKGLQEKCQQLDRRVSETEADCEEKQQLQYANKKLELQVESMKSEIKMEQVKMEHQISQFTTLQTAYKEKHADLENALKTIEDLKIRESEKVPKEVINDLNEQLNSAEKALSAKQLQIDEMKQTLYKQEETLDTMSLLRAQLDIYSSDFHAERAARETIHQEKERLAVQLEYVVKENSKLKEDLDKMGRQSIGELQMRHASVWENTPQLVQRGTDEQPHSIPMHACPKCGDILPDLDSLQIHVMDCIT</sequence>
<keyword evidence="11 13" id="KW-0968">Cytoplasmic vesicle</keyword>
<evidence type="ECO:0000256" key="7">
    <source>
        <dbReference type="ARBA" id="ARBA00022771"/>
    </source>
</evidence>
<evidence type="ECO:0000259" key="16">
    <source>
        <dbReference type="PROSITE" id="PS51801"/>
    </source>
</evidence>
<keyword evidence="8 13" id="KW-0862">Zinc</keyword>
<dbReference type="InterPro" id="IPR051301">
    <property type="entry name" value="Optineurin/NFkB_EssMod"/>
</dbReference>
<evidence type="ECO:0000256" key="4">
    <source>
        <dbReference type="ARBA" id="ARBA00022490"/>
    </source>
</evidence>
<accession>A0AAV7SKL0</accession>
<dbReference type="GO" id="GO:0005634">
    <property type="term" value="C:nucleus"/>
    <property type="evidence" value="ECO:0007669"/>
    <property type="project" value="TreeGrafter"/>
</dbReference>
<dbReference type="GO" id="GO:0005776">
    <property type="term" value="C:autophagosome"/>
    <property type="evidence" value="ECO:0007669"/>
    <property type="project" value="UniProtKB-SubCell"/>
</dbReference>
<dbReference type="GO" id="GO:0070530">
    <property type="term" value="F:K63-linked polyubiquitin modification-dependent protein binding"/>
    <property type="evidence" value="ECO:0007669"/>
    <property type="project" value="InterPro"/>
</dbReference>
<evidence type="ECO:0000256" key="12">
    <source>
        <dbReference type="PROSITE-ProRule" id="PRU01142"/>
    </source>
</evidence>
<evidence type="ECO:0000313" key="18">
    <source>
        <dbReference type="Proteomes" id="UP001066276"/>
    </source>
</evidence>
<evidence type="ECO:0000256" key="10">
    <source>
        <dbReference type="ARBA" id="ARBA00023054"/>
    </source>
</evidence>
<organism evidence="17 18">
    <name type="scientific">Pleurodeles waltl</name>
    <name type="common">Iberian ribbed newt</name>
    <dbReference type="NCBI Taxonomy" id="8319"/>
    <lineage>
        <taxon>Eukaryota</taxon>
        <taxon>Metazoa</taxon>
        <taxon>Chordata</taxon>
        <taxon>Craniata</taxon>
        <taxon>Vertebrata</taxon>
        <taxon>Euteleostomi</taxon>
        <taxon>Amphibia</taxon>
        <taxon>Batrachia</taxon>
        <taxon>Caudata</taxon>
        <taxon>Salamandroidea</taxon>
        <taxon>Salamandridae</taxon>
        <taxon>Pleurodelinae</taxon>
        <taxon>Pleurodeles</taxon>
    </lineage>
</organism>
<evidence type="ECO:0000256" key="14">
    <source>
        <dbReference type="SAM" id="Coils"/>
    </source>
</evidence>
<evidence type="ECO:0000256" key="1">
    <source>
        <dbReference type="ARBA" id="ARBA00004419"/>
    </source>
</evidence>
<evidence type="ECO:0000313" key="17">
    <source>
        <dbReference type="EMBL" id="KAJ1164582.1"/>
    </source>
</evidence>
<dbReference type="GO" id="GO:0090161">
    <property type="term" value="P:Golgi ribbon formation"/>
    <property type="evidence" value="ECO:0007669"/>
    <property type="project" value="TreeGrafter"/>
</dbReference>
<feature type="compositionally biased region" description="Basic and acidic residues" evidence="15">
    <location>
        <begin position="225"/>
        <end position="239"/>
    </location>
</feature>